<dbReference type="InterPro" id="IPR001734">
    <property type="entry name" value="Na/solute_symporter"/>
</dbReference>
<keyword evidence="4" id="KW-0915">Sodium</keyword>
<feature type="non-terminal residue" evidence="8">
    <location>
        <position position="1"/>
    </location>
</feature>
<evidence type="ECO:0000256" key="2">
    <source>
        <dbReference type="ARBA" id="ARBA00022448"/>
    </source>
</evidence>
<evidence type="ECO:0000256" key="1">
    <source>
        <dbReference type="ARBA" id="ARBA00004651"/>
    </source>
</evidence>
<dbReference type="PANTHER" id="PTHR42985:SF40">
    <property type="entry name" value="LD47995P-RELATED"/>
    <property type="match status" value="1"/>
</dbReference>
<keyword evidence="7" id="KW-0472">Membrane</keyword>
<keyword evidence="2" id="KW-0813">Transport</keyword>
<keyword evidence="7" id="KW-0812">Transmembrane</keyword>
<keyword evidence="9" id="KW-1185">Reference proteome</keyword>
<keyword evidence="3" id="KW-1003">Cell membrane</keyword>
<reference evidence="8" key="1">
    <citation type="submission" date="2021-06" db="EMBL/GenBank/DDBJ databases">
        <authorList>
            <person name="Hodson N. C."/>
            <person name="Mongue J. A."/>
            <person name="Jaron S. K."/>
        </authorList>
    </citation>
    <scope>NUCLEOTIDE SEQUENCE</scope>
</reference>
<proteinExistence type="predicted"/>
<dbReference type="GO" id="GO:0005886">
    <property type="term" value="C:plasma membrane"/>
    <property type="evidence" value="ECO:0007669"/>
    <property type="project" value="UniProtKB-SubCell"/>
</dbReference>
<accession>A0A8J2PRD3</accession>
<name>A0A8J2PRD3_9HEXA</name>
<dbReference type="EMBL" id="CAJVCH010533465">
    <property type="protein sequence ID" value="CAG7824606.1"/>
    <property type="molecule type" value="Genomic_DNA"/>
</dbReference>
<evidence type="ECO:0000313" key="8">
    <source>
        <dbReference type="EMBL" id="CAG7824606.1"/>
    </source>
</evidence>
<gene>
    <name evidence="8" type="ORF">AFUS01_LOCUS34755</name>
</gene>
<organism evidence="8 9">
    <name type="scientific">Allacma fusca</name>
    <dbReference type="NCBI Taxonomy" id="39272"/>
    <lineage>
        <taxon>Eukaryota</taxon>
        <taxon>Metazoa</taxon>
        <taxon>Ecdysozoa</taxon>
        <taxon>Arthropoda</taxon>
        <taxon>Hexapoda</taxon>
        <taxon>Collembola</taxon>
        <taxon>Symphypleona</taxon>
        <taxon>Sminthuridae</taxon>
        <taxon>Allacma</taxon>
    </lineage>
</organism>
<feature type="transmembrane region" description="Helical" evidence="7">
    <location>
        <begin position="46"/>
        <end position="72"/>
    </location>
</feature>
<evidence type="ECO:0000256" key="4">
    <source>
        <dbReference type="ARBA" id="ARBA00023053"/>
    </source>
</evidence>
<evidence type="ECO:0000256" key="3">
    <source>
        <dbReference type="ARBA" id="ARBA00022475"/>
    </source>
</evidence>
<evidence type="ECO:0000256" key="5">
    <source>
        <dbReference type="ARBA" id="ARBA00023065"/>
    </source>
</evidence>
<protein>
    <submittedName>
        <fullName evidence="8">Uncharacterized protein</fullName>
    </submittedName>
</protein>
<dbReference type="PANTHER" id="PTHR42985">
    <property type="entry name" value="SODIUM-COUPLED MONOCARBOXYLATE TRANSPORTER"/>
    <property type="match status" value="1"/>
</dbReference>
<keyword evidence="7" id="KW-1133">Transmembrane helix</keyword>
<keyword evidence="6" id="KW-0739">Sodium transport</keyword>
<dbReference type="InterPro" id="IPR051163">
    <property type="entry name" value="Sodium:Solute_Symporter_SSF"/>
</dbReference>
<comment type="subcellular location">
    <subcellularLocation>
        <location evidence="1">Cell membrane</location>
        <topology evidence="1">Multi-pass membrane protein</topology>
    </subcellularLocation>
</comment>
<dbReference type="PROSITE" id="PS50283">
    <property type="entry name" value="NA_SOLUT_SYMP_3"/>
    <property type="match status" value="1"/>
</dbReference>
<dbReference type="GO" id="GO:0006814">
    <property type="term" value="P:sodium ion transport"/>
    <property type="evidence" value="ECO:0007669"/>
    <property type="project" value="UniProtKB-KW"/>
</dbReference>
<evidence type="ECO:0000313" key="9">
    <source>
        <dbReference type="Proteomes" id="UP000708208"/>
    </source>
</evidence>
<comment type="caution">
    <text evidence="8">The sequence shown here is derived from an EMBL/GenBank/DDBJ whole genome shotgun (WGS) entry which is preliminary data.</text>
</comment>
<dbReference type="OrthoDB" id="6132759at2759"/>
<dbReference type="Proteomes" id="UP000708208">
    <property type="component" value="Unassembled WGS sequence"/>
</dbReference>
<dbReference type="GO" id="GO:0015293">
    <property type="term" value="F:symporter activity"/>
    <property type="evidence" value="ECO:0007669"/>
    <property type="project" value="TreeGrafter"/>
</dbReference>
<keyword evidence="5" id="KW-0406">Ion transport</keyword>
<dbReference type="AlphaFoldDB" id="A0A8J2PRD3"/>
<evidence type="ECO:0000256" key="7">
    <source>
        <dbReference type="SAM" id="Phobius"/>
    </source>
</evidence>
<sequence length="77" mass="7974">MLSGLVVYSNFQGCDPLKAKTITNSDQLLPLYVMGSSGDIPGLPGLFVAGLTCASLSTVSSGLSALASILTYDYIQK</sequence>
<evidence type="ECO:0000256" key="6">
    <source>
        <dbReference type="ARBA" id="ARBA00023201"/>
    </source>
</evidence>